<evidence type="ECO:0000256" key="3">
    <source>
        <dbReference type="ARBA" id="ARBA00023125"/>
    </source>
</evidence>
<dbReference type="Proteomes" id="UP000697127">
    <property type="component" value="Unassembled WGS sequence"/>
</dbReference>
<dbReference type="Pfam" id="PF00172">
    <property type="entry name" value="Zn_clus"/>
    <property type="match status" value="1"/>
</dbReference>
<dbReference type="EMBL" id="PUHW01000033">
    <property type="protein sequence ID" value="KAG0690396.1"/>
    <property type="molecule type" value="Genomic_DNA"/>
</dbReference>
<evidence type="ECO:0000313" key="9">
    <source>
        <dbReference type="EMBL" id="KAG0690396.1"/>
    </source>
</evidence>
<keyword evidence="2" id="KW-0805">Transcription regulation</keyword>
<keyword evidence="4" id="KW-0804">Transcription</keyword>
<name>A0A9P6WNK9_9ASCO</name>
<accession>A0A9P6WNK9</accession>
<dbReference type="InterPro" id="IPR001138">
    <property type="entry name" value="Zn2Cys6_DnaBD"/>
</dbReference>
<dbReference type="SUPFAM" id="SSF57701">
    <property type="entry name" value="Zn2/Cys6 DNA-binding domain"/>
    <property type="match status" value="1"/>
</dbReference>
<evidence type="ECO:0000259" key="8">
    <source>
        <dbReference type="PROSITE" id="PS50048"/>
    </source>
</evidence>
<dbReference type="Pfam" id="PF04082">
    <property type="entry name" value="Fungal_trans"/>
    <property type="match status" value="1"/>
</dbReference>
<dbReference type="PROSITE" id="PS50048">
    <property type="entry name" value="ZN2_CY6_FUNGAL_2"/>
    <property type="match status" value="1"/>
</dbReference>
<dbReference type="OrthoDB" id="3997838at2759"/>
<dbReference type="GO" id="GO:0005634">
    <property type="term" value="C:nucleus"/>
    <property type="evidence" value="ECO:0007669"/>
    <property type="project" value="TreeGrafter"/>
</dbReference>
<evidence type="ECO:0000256" key="2">
    <source>
        <dbReference type="ARBA" id="ARBA00023015"/>
    </source>
</evidence>
<keyword evidence="7" id="KW-0812">Transmembrane</keyword>
<evidence type="ECO:0000256" key="1">
    <source>
        <dbReference type="ARBA" id="ARBA00022723"/>
    </source>
</evidence>
<dbReference type="GO" id="GO:0045944">
    <property type="term" value="P:positive regulation of transcription by RNA polymerase II"/>
    <property type="evidence" value="ECO:0007669"/>
    <property type="project" value="TreeGrafter"/>
</dbReference>
<reference evidence="9" key="1">
    <citation type="submission" date="2020-11" db="EMBL/GenBank/DDBJ databases">
        <title>Kefir isolates.</title>
        <authorList>
            <person name="Marcisauskas S."/>
            <person name="Kim Y."/>
            <person name="Blasche S."/>
        </authorList>
    </citation>
    <scope>NUCLEOTIDE SEQUENCE</scope>
    <source>
        <strain evidence="9">Olga-1</strain>
    </source>
</reference>
<keyword evidence="7" id="KW-1133">Transmembrane helix</keyword>
<feature type="region of interest" description="Disordered" evidence="6">
    <location>
        <begin position="1"/>
        <end position="24"/>
    </location>
</feature>
<dbReference type="GO" id="GO:0000981">
    <property type="term" value="F:DNA-binding transcription factor activity, RNA polymerase II-specific"/>
    <property type="evidence" value="ECO:0007669"/>
    <property type="project" value="InterPro"/>
</dbReference>
<dbReference type="GO" id="GO:0006351">
    <property type="term" value="P:DNA-templated transcription"/>
    <property type="evidence" value="ECO:0007669"/>
    <property type="project" value="InterPro"/>
</dbReference>
<dbReference type="CDD" id="cd00067">
    <property type="entry name" value="GAL4"/>
    <property type="match status" value="1"/>
</dbReference>
<evidence type="ECO:0000256" key="6">
    <source>
        <dbReference type="SAM" id="MobiDB-lite"/>
    </source>
</evidence>
<dbReference type="SMART" id="SM00066">
    <property type="entry name" value="GAL4"/>
    <property type="match status" value="1"/>
</dbReference>
<evidence type="ECO:0000313" key="10">
    <source>
        <dbReference type="Proteomes" id="UP000697127"/>
    </source>
</evidence>
<evidence type="ECO:0000256" key="7">
    <source>
        <dbReference type="SAM" id="Phobius"/>
    </source>
</evidence>
<evidence type="ECO:0000256" key="5">
    <source>
        <dbReference type="ARBA" id="ARBA00023242"/>
    </source>
</evidence>
<sequence>MSFMIEIPSQKRPIESHPQTGKKKRRTPLSCVTCRNKKIKCDRSKPKCLRCINSKIECVYDSPVMWSDISDEQLNLGREKHANSPITFISSLGHSCNTTTTTTTTTKTTRTTNQALENQFESSISSPIYISSNNNNAFLNPPSISVINKNIIEKSNKPILKSESYLNRTAPFSNDQTEQQLQKIGSFADTRGNIHNSQISIIFDNTNAVNIPPVQNFVSIQNIPLPTSVVDKVSEIEYLKNRLAALQHSFENSFECISLVLDDDNKPSVIFRSKKDSRFMCLGTFINSGVWRRDPLMNSFFNIFFDMKKSVSKPKRYSKDLVNNHKNKYKLIHKYYLHGDPYSKKSPVPPIRLYEFLNNQVMTKKSKVKMYDNTFFIQEIEQMLPPWDVILFHIDRFMKYIYPFIPVIDEHIFRLNISKILIYPTINDVSDSMTGVKVMIGEKSDTLRLSLLLLIMRLSYLSVYLEIEMTNQRPTIPQQRILSYPIGPDTINLVQFSLHNTNFLRKTSVETFQVLLLLRFYQLKGCEDGDGYLGSDGTTFQGLIKATAKNIGLNQQFDENISLKPCFSQVSNVLSHSPDTPLNLANTVRAISDEYPDINKLISPDLQCNLLTRGPVVFNQLWKKLWWTSLTLDLHHSMTYGSTPQFDHDPKMSKTGNSIFNPEFSNAQNLEIEKFSTNRLEYFSKINFPIYQLLEMLHNFKVKPTVIQVEAKMDEIIRLADKTFDNSNCSRFVSPSLFVSYKVNNITSKLEVYGFLLIIQYNLLLHCEKLGIKEKSGYRSESLGFANDRFTKLFPNFFSSWLFIIESIILVWKKICGYSIVTTNDEINNNHIKGDFAEFSSYIILIAPIINIIFAKLMSSLFYISVRLFIFHYKLKENKNNLDMTSKKIEKIDELLKLYHHLITLFKILVVMEAKLSKFWYPSLRLYTMFRKGFEWFEGGEKFMPNSYTAATTQNFSNNVNQSNTICIIPNDTNAQDSANIVEQFFFHIDTSIIKTINLKIENLIVTHNLEKINSTYENVFPKADLNSEHEGASNASNFEYTSSSAAMMENVFGSDNKEEVKTNNLTPESDKCTGAVDNNINFLESLEMDDWDDLSKWFNQPPILDSIDSESPRKEFRHFM</sequence>
<feature type="transmembrane region" description="Helical" evidence="7">
    <location>
        <begin position="842"/>
        <end position="866"/>
    </location>
</feature>
<keyword evidence="3" id="KW-0238">DNA-binding</keyword>
<dbReference type="InterPro" id="IPR050675">
    <property type="entry name" value="OAF3"/>
</dbReference>
<dbReference type="InterPro" id="IPR036864">
    <property type="entry name" value="Zn2-C6_fun-type_DNA-bd_sf"/>
</dbReference>
<dbReference type="PANTHER" id="PTHR31069">
    <property type="entry name" value="OLEATE-ACTIVATED TRANSCRIPTION FACTOR 1-RELATED"/>
    <property type="match status" value="1"/>
</dbReference>
<dbReference type="GO" id="GO:0000978">
    <property type="term" value="F:RNA polymerase II cis-regulatory region sequence-specific DNA binding"/>
    <property type="evidence" value="ECO:0007669"/>
    <property type="project" value="TreeGrafter"/>
</dbReference>
<keyword evidence="10" id="KW-1185">Reference proteome</keyword>
<feature type="transmembrane region" description="Helical" evidence="7">
    <location>
        <begin position="793"/>
        <end position="812"/>
    </location>
</feature>
<protein>
    <submittedName>
        <fullName evidence="9">Hap1 transcriptional regulatory prottein</fullName>
    </submittedName>
</protein>
<keyword evidence="5" id="KW-0539">Nucleus</keyword>
<dbReference type="Gene3D" id="4.10.240.10">
    <property type="entry name" value="Zn(2)-C6 fungal-type DNA-binding domain"/>
    <property type="match status" value="1"/>
</dbReference>
<dbReference type="InterPro" id="IPR007219">
    <property type="entry name" value="XnlR_reg_dom"/>
</dbReference>
<comment type="caution">
    <text evidence="9">The sequence shown here is derived from an EMBL/GenBank/DDBJ whole genome shotgun (WGS) entry which is preliminary data.</text>
</comment>
<organism evidence="9 10">
    <name type="scientific">Pichia californica</name>
    <dbReference type="NCBI Taxonomy" id="460514"/>
    <lineage>
        <taxon>Eukaryota</taxon>
        <taxon>Fungi</taxon>
        <taxon>Dikarya</taxon>
        <taxon>Ascomycota</taxon>
        <taxon>Saccharomycotina</taxon>
        <taxon>Pichiomycetes</taxon>
        <taxon>Pichiales</taxon>
        <taxon>Pichiaceae</taxon>
        <taxon>Pichia</taxon>
    </lineage>
</organism>
<dbReference type="PANTHER" id="PTHR31069:SF12">
    <property type="entry name" value="TRANSCRIPTION FACTOR DOMAIN-CONTAINING PROTEIN"/>
    <property type="match status" value="1"/>
</dbReference>
<keyword evidence="7" id="KW-0472">Membrane</keyword>
<gene>
    <name evidence="9" type="primary">HAP1_4</name>
    <name evidence="9" type="ORF">C6P40_002999</name>
</gene>
<keyword evidence="1" id="KW-0479">Metal-binding</keyword>
<dbReference type="GO" id="GO:0008270">
    <property type="term" value="F:zinc ion binding"/>
    <property type="evidence" value="ECO:0007669"/>
    <property type="project" value="InterPro"/>
</dbReference>
<evidence type="ECO:0000256" key="4">
    <source>
        <dbReference type="ARBA" id="ARBA00023163"/>
    </source>
</evidence>
<dbReference type="CDD" id="cd12148">
    <property type="entry name" value="fungal_TF_MHR"/>
    <property type="match status" value="1"/>
</dbReference>
<feature type="domain" description="Zn(2)-C6 fungal-type" evidence="8">
    <location>
        <begin position="30"/>
        <end position="60"/>
    </location>
</feature>
<dbReference type="AlphaFoldDB" id="A0A9P6WNK9"/>
<dbReference type="PROSITE" id="PS00463">
    <property type="entry name" value="ZN2_CY6_FUNGAL_1"/>
    <property type="match status" value="1"/>
</dbReference>
<proteinExistence type="predicted"/>